<dbReference type="AlphaFoldDB" id="E2ZJ57"/>
<feature type="compositionally biased region" description="Basic and acidic residues" evidence="1">
    <location>
        <begin position="34"/>
        <end position="48"/>
    </location>
</feature>
<evidence type="ECO:0000256" key="1">
    <source>
        <dbReference type="SAM" id="MobiDB-lite"/>
    </source>
</evidence>
<evidence type="ECO:0000313" key="2">
    <source>
        <dbReference type="EMBL" id="EFQ06786.1"/>
    </source>
</evidence>
<dbReference type="AntiFam" id="ANF00057">
    <property type="entry name" value="Translation of E. coli type CRISPR repeat"/>
</dbReference>
<protein>
    <submittedName>
        <fullName evidence="2">Uncharacterized protein</fullName>
    </submittedName>
</protein>
<organism evidence="2 3">
    <name type="scientific">Faecalibacterium cf. prausnitzii KLE1255</name>
    <dbReference type="NCBI Taxonomy" id="748224"/>
    <lineage>
        <taxon>Bacteria</taxon>
        <taxon>Bacillati</taxon>
        <taxon>Bacillota</taxon>
        <taxon>Clostridia</taxon>
        <taxon>Eubacteriales</taxon>
        <taxon>Oscillospiraceae</taxon>
        <taxon>Faecalibacterium</taxon>
    </lineage>
</organism>
<reference evidence="2 3" key="1">
    <citation type="submission" date="2010-08" db="EMBL/GenBank/DDBJ databases">
        <authorList>
            <person name="Weinstock G."/>
            <person name="Sodergren E."/>
            <person name="Clifton S."/>
            <person name="Fulton L."/>
            <person name="Fulton B."/>
            <person name="Courtney L."/>
            <person name="Fronick C."/>
            <person name="Harrison M."/>
            <person name="Strong C."/>
            <person name="Farmer C."/>
            <person name="Delahaunty K."/>
            <person name="Markovic C."/>
            <person name="Hall O."/>
            <person name="Minx P."/>
            <person name="Tomlinson C."/>
            <person name="Mitreva M."/>
            <person name="Hou S."/>
            <person name="Chen J."/>
            <person name="Wollam A."/>
            <person name="Pepin K.H."/>
            <person name="Johnson M."/>
            <person name="Bhonagiri V."/>
            <person name="Zhang X."/>
            <person name="Suruliraj S."/>
            <person name="Warren W."/>
            <person name="Chinwalla A."/>
            <person name="Mardis E.R."/>
            <person name="Wilson R.K."/>
        </authorList>
    </citation>
    <scope>NUCLEOTIDE SEQUENCE [LARGE SCALE GENOMIC DNA]</scope>
    <source>
        <strain evidence="2 3">KLE1255</strain>
    </source>
</reference>
<sequence length="48" mass="5506">MRGKGYDVVSRLCRVRITPACAGKSTKSRNAIRSRWDHPRMCGEKNKE</sequence>
<dbReference type="STRING" id="748224.HMPREF9436_01703"/>
<dbReference type="Proteomes" id="UP000006028">
    <property type="component" value="Unassembled WGS sequence"/>
</dbReference>
<accession>E2ZJ57</accession>
<comment type="caution">
    <text evidence="2">The sequence shown here is derived from an EMBL/GenBank/DDBJ whole genome shotgun (WGS) entry which is preliminary data.</text>
</comment>
<name>E2ZJ57_9FIRM</name>
<dbReference type="HOGENOM" id="CLU_213369_0_0_9"/>
<evidence type="ECO:0000313" key="3">
    <source>
        <dbReference type="Proteomes" id="UP000006028"/>
    </source>
</evidence>
<proteinExistence type="predicted"/>
<gene>
    <name evidence="2" type="ORF">HMPREF9436_01703</name>
</gene>
<dbReference type="EMBL" id="AECU01000137">
    <property type="protein sequence ID" value="EFQ06786.1"/>
    <property type="molecule type" value="Genomic_DNA"/>
</dbReference>
<feature type="region of interest" description="Disordered" evidence="1">
    <location>
        <begin position="24"/>
        <end position="48"/>
    </location>
</feature>
<dbReference type="BioCyc" id="FCF748224-HMP:GTSS-1760-MONOMER"/>